<feature type="compositionally biased region" description="Basic residues" evidence="1">
    <location>
        <begin position="383"/>
        <end position="392"/>
    </location>
</feature>
<comment type="caution">
    <text evidence="2">The sequence shown here is derived from an EMBL/GenBank/DDBJ whole genome shotgun (WGS) entry which is preliminary data.</text>
</comment>
<feature type="compositionally biased region" description="Polar residues" evidence="1">
    <location>
        <begin position="145"/>
        <end position="160"/>
    </location>
</feature>
<reference evidence="3" key="1">
    <citation type="submission" date="2019-06" db="EMBL/GenBank/DDBJ databases">
        <authorList>
            <person name="Broberg M."/>
        </authorList>
    </citation>
    <scope>NUCLEOTIDE SEQUENCE [LARGE SCALE GENOMIC DNA]</scope>
</reference>
<feature type="compositionally biased region" description="Acidic residues" evidence="1">
    <location>
        <begin position="60"/>
        <end position="70"/>
    </location>
</feature>
<dbReference type="OrthoDB" id="10358370at2759"/>
<evidence type="ECO:0000313" key="2">
    <source>
        <dbReference type="EMBL" id="CAH0054141.1"/>
    </source>
</evidence>
<feature type="compositionally biased region" description="Polar residues" evidence="1">
    <location>
        <begin position="348"/>
        <end position="367"/>
    </location>
</feature>
<protein>
    <submittedName>
        <fullName evidence="2">Uncharacterized protein</fullName>
    </submittedName>
</protein>
<accession>A0A9P0EJX1</accession>
<evidence type="ECO:0000313" key="3">
    <source>
        <dbReference type="Proteomes" id="UP000775872"/>
    </source>
</evidence>
<evidence type="ECO:0000256" key="1">
    <source>
        <dbReference type="SAM" id="MobiDB-lite"/>
    </source>
</evidence>
<feature type="region of interest" description="Disordered" evidence="1">
    <location>
        <begin position="309"/>
        <end position="330"/>
    </location>
</feature>
<feature type="compositionally biased region" description="Polar residues" evidence="1">
    <location>
        <begin position="193"/>
        <end position="214"/>
    </location>
</feature>
<keyword evidence="3" id="KW-1185">Reference proteome</keyword>
<feature type="region of interest" description="Disordered" evidence="1">
    <location>
        <begin position="119"/>
        <end position="162"/>
    </location>
</feature>
<dbReference type="EMBL" id="CABFOC020000046">
    <property type="protein sequence ID" value="CAH0054141.1"/>
    <property type="molecule type" value="Genomic_DNA"/>
</dbReference>
<feature type="compositionally biased region" description="Polar residues" evidence="1">
    <location>
        <begin position="119"/>
        <end position="133"/>
    </location>
</feature>
<gene>
    <name evidence="2" type="ORF">CSOL1703_00015337</name>
</gene>
<name>A0A9P0EJX1_9HYPO</name>
<feature type="compositionally biased region" description="Polar residues" evidence="1">
    <location>
        <begin position="41"/>
        <end position="50"/>
    </location>
</feature>
<dbReference type="Proteomes" id="UP000775872">
    <property type="component" value="Unassembled WGS sequence"/>
</dbReference>
<organism evidence="2 3">
    <name type="scientific">Clonostachys solani</name>
    <dbReference type="NCBI Taxonomy" id="160281"/>
    <lineage>
        <taxon>Eukaryota</taxon>
        <taxon>Fungi</taxon>
        <taxon>Dikarya</taxon>
        <taxon>Ascomycota</taxon>
        <taxon>Pezizomycotina</taxon>
        <taxon>Sordariomycetes</taxon>
        <taxon>Hypocreomycetidae</taxon>
        <taxon>Hypocreales</taxon>
        <taxon>Bionectriaceae</taxon>
        <taxon>Clonostachys</taxon>
    </lineage>
</organism>
<reference evidence="2 3" key="2">
    <citation type="submission" date="2021-10" db="EMBL/GenBank/DDBJ databases">
        <authorList>
            <person name="Piombo E."/>
        </authorList>
    </citation>
    <scope>NUCLEOTIDE SEQUENCE [LARGE SCALE GENOMIC DNA]</scope>
</reference>
<dbReference type="AlphaFoldDB" id="A0A9P0EJX1"/>
<proteinExistence type="predicted"/>
<sequence length="521" mass="56769">MGSMVNLDTMVIWAPPAAADSERASQASQQRQFIFHREPSSRPSSTTASHISDEPIYISSDDESTFETDEPATCSGSEDMDDDSKSDDTLPSINTILTSVKKGSPDLCPIGSLFNDTNQPLSLDTGASRSGQEAATGADTPLPSTPTTAQASSAMQSHISGSPDCMELVASGDAVTTGHLPEMLEISYPPPTLSSGSEAQCESSENYEASNATATSLHHAIEQTRDETQRCGRLLGSCTEDCSVSQFVSHASSNSDDPMRQREEDGLISSNSLSVHEEEKEHHDSVIDDDFGQPLAPQCFISDLRQEGDISMPTAPSDHNSVSEARDTSSRKKRLYNYYLTHSRPDYNHSSNVGSDTVSQPQGQVPSDNPEIDKISDAVATRQLRRKGKRKNYSSPKQDVASHCDSDSDTSSSSRSEADVQDEDYGPSTSRGGRDDEADSSDLPPTRKRRKVGYQPSPDPIAVVHASPIIHMRQIHQDYTRRSMAPARSRRMAPLPQLMLKCQLQNMRNGLYKEPHSNAWP</sequence>
<feature type="region of interest" description="Disordered" evidence="1">
    <location>
        <begin position="192"/>
        <end position="214"/>
    </location>
</feature>
<feature type="region of interest" description="Disordered" evidence="1">
    <location>
        <begin position="342"/>
        <end position="461"/>
    </location>
</feature>
<feature type="region of interest" description="Disordered" evidence="1">
    <location>
        <begin position="18"/>
        <end position="91"/>
    </location>
</feature>